<name>A0A0G0CXC8_9BACT</name>
<feature type="transmembrane region" description="Helical" evidence="1">
    <location>
        <begin position="122"/>
        <end position="142"/>
    </location>
</feature>
<protein>
    <submittedName>
        <fullName evidence="2">Uncharacterized protein</fullName>
    </submittedName>
</protein>
<dbReference type="EMBL" id="LBQX01000019">
    <property type="protein sequence ID" value="KKP86579.1"/>
    <property type="molecule type" value="Genomic_DNA"/>
</dbReference>
<keyword evidence="1" id="KW-1133">Transmembrane helix</keyword>
<evidence type="ECO:0000313" key="2">
    <source>
        <dbReference type="EMBL" id="KKP86579.1"/>
    </source>
</evidence>
<feature type="transmembrane region" description="Helical" evidence="1">
    <location>
        <begin position="7"/>
        <end position="26"/>
    </location>
</feature>
<keyword evidence="1" id="KW-0812">Transmembrane</keyword>
<evidence type="ECO:0000256" key="1">
    <source>
        <dbReference type="SAM" id="Phobius"/>
    </source>
</evidence>
<dbReference type="Proteomes" id="UP000034536">
    <property type="component" value="Unassembled WGS sequence"/>
</dbReference>
<keyword evidence="1" id="KW-0472">Membrane</keyword>
<reference evidence="2 3" key="1">
    <citation type="journal article" date="2015" name="Nature">
        <title>rRNA introns, odd ribosomes, and small enigmatic genomes across a large radiation of phyla.</title>
        <authorList>
            <person name="Brown C.T."/>
            <person name="Hug L.A."/>
            <person name="Thomas B.C."/>
            <person name="Sharon I."/>
            <person name="Castelle C.J."/>
            <person name="Singh A."/>
            <person name="Wilkins M.J."/>
            <person name="Williams K.H."/>
            <person name="Banfield J.F."/>
        </authorList>
    </citation>
    <scope>NUCLEOTIDE SEQUENCE [LARGE SCALE GENOMIC DNA]</scope>
</reference>
<sequence>MKLDLKKISIGTVLIIIFVIISISLFNFNRKNSENSIKNQKLKALNKTYTKNIDLSVDAINSISPTSEIKPTSMPSLVPTLILSPTAVAKIPTPTEIILAKSVSPIGNTTITPNSELPSSGLIEGTLAIFAVSLSFIIFAFIF</sequence>
<comment type="caution">
    <text evidence="2">The sequence shown here is derived from an EMBL/GenBank/DDBJ whole genome shotgun (WGS) entry which is preliminary data.</text>
</comment>
<evidence type="ECO:0000313" key="3">
    <source>
        <dbReference type="Proteomes" id="UP000034536"/>
    </source>
</evidence>
<accession>A0A0G0CXC8</accession>
<organism evidence="2 3">
    <name type="scientific">Candidatus Roizmanbacteria bacterium GW2011_GWA2_35_8</name>
    <dbReference type="NCBI Taxonomy" id="1618479"/>
    <lineage>
        <taxon>Bacteria</taxon>
        <taxon>Candidatus Roizmaniibacteriota</taxon>
    </lineage>
</organism>
<proteinExistence type="predicted"/>
<gene>
    <name evidence="2" type="ORF">UR89_C0019G0013</name>
</gene>
<dbReference type="AlphaFoldDB" id="A0A0G0CXC8"/>